<evidence type="ECO:0000313" key="2">
    <source>
        <dbReference type="Proteomes" id="UP001597361"/>
    </source>
</evidence>
<evidence type="ECO:0008006" key="3">
    <source>
        <dbReference type="Google" id="ProtNLM"/>
    </source>
</evidence>
<keyword evidence="2" id="KW-1185">Reference proteome</keyword>
<proteinExistence type="predicted"/>
<name>A0ABW4VH85_9BACT</name>
<dbReference type="Proteomes" id="UP001597361">
    <property type="component" value="Unassembled WGS sequence"/>
</dbReference>
<dbReference type="Gene3D" id="2.40.30.170">
    <property type="match status" value="1"/>
</dbReference>
<protein>
    <recommendedName>
        <fullName evidence="3">HlyD family secretion protein</fullName>
    </recommendedName>
</protein>
<evidence type="ECO:0000313" key="1">
    <source>
        <dbReference type="EMBL" id="MFD2033389.1"/>
    </source>
</evidence>
<gene>
    <name evidence="1" type="ORF">ACFSKL_01235</name>
</gene>
<comment type="caution">
    <text evidence="1">The sequence shown here is derived from an EMBL/GenBank/DDBJ whole genome shotgun (WGS) entry which is preliminary data.</text>
</comment>
<sequence>MPRFQINNDLDSQSHEMEEIIGVVPHWITRWGIAILSAVSIIGLSVSTIVKFPEMVTADVWIQAKEQPGKVSLTRDDASQEFLFQVSEGDYVFPGDTLFIHKNDKKDIFNPIITPMQGTVYISKGLDKDNTQDYLVWVIPPTTDFDVKIQYPVKGAGKVKVGQEVIIRLTDYPDDEFGFLKGKISSIHPVPVDDNYQAYVSLGDRGLVTHLDVELPIRHLMFGSGEILLDDKTIFRRIFGSMIP</sequence>
<accession>A0ABW4VH85</accession>
<dbReference type="EMBL" id="JBHUHR010000001">
    <property type="protein sequence ID" value="MFD2033389.1"/>
    <property type="molecule type" value="Genomic_DNA"/>
</dbReference>
<dbReference type="RefSeq" id="WP_376882653.1">
    <property type="nucleotide sequence ID" value="NZ_JBHUHR010000001.1"/>
</dbReference>
<reference evidence="2" key="1">
    <citation type="journal article" date="2019" name="Int. J. Syst. Evol. Microbiol.">
        <title>The Global Catalogue of Microorganisms (GCM) 10K type strain sequencing project: providing services to taxonomists for standard genome sequencing and annotation.</title>
        <authorList>
            <consortium name="The Broad Institute Genomics Platform"/>
            <consortium name="The Broad Institute Genome Sequencing Center for Infectious Disease"/>
            <person name="Wu L."/>
            <person name="Ma J."/>
        </authorList>
    </citation>
    <scope>NUCLEOTIDE SEQUENCE [LARGE SCALE GENOMIC DNA]</scope>
    <source>
        <strain evidence="2">CGMCC 1.15180</strain>
    </source>
</reference>
<organism evidence="1 2">
    <name type="scientific">Belliella marina</name>
    <dbReference type="NCBI Taxonomy" id="1644146"/>
    <lineage>
        <taxon>Bacteria</taxon>
        <taxon>Pseudomonadati</taxon>
        <taxon>Bacteroidota</taxon>
        <taxon>Cytophagia</taxon>
        <taxon>Cytophagales</taxon>
        <taxon>Cyclobacteriaceae</taxon>
        <taxon>Belliella</taxon>
    </lineage>
</organism>